<evidence type="ECO:0000256" key="8">
    <source>
        <dbReference type="ARBA" id="ARBA00022741"/>
    </source>
</evidence>
<dbReference type="PANTHER" id="PTHR23033">
    <property type="entry name" value="BETA1,3-GALACTOSYLTRANSFERASE"/>
    <property type="match status" value="1"/>
</dbReference>
<dbReference type="GO" id="GO:0016263">
    <property type="term" value="F:glycoprotein-N-acetylgalactosamine 3-beta-galactosyltransferase activity"/>
    <property type="evidence" value="ECO:0007669"/>
    <property type="project" value="UniProtKB-EC"/>
</dbReference>
<dbReference type="Gene3D" id="3.90.550.50">
    <property type="match status" value="1"/>
</dbReference>
<evidence type="ECO:0000256" key="7">
    <source>
        <dbReference type="ARBA" id="ARBA00022692"/>
    </source>
</evidence>
<evidence type="ECO:0000256" key="9">
    <source>
        <dbReference type="ARBA" id="ARBA00022968"/>
    </source>
</evidence>
<reference evidence="14 15" key="1">
    <citation type="submission" date="2015-08" db="EMBL/GenBank/DDBJ databases">
        <title>Ancestral chromatin configuration constrains chromatin evolution on differentiating sex chromosomes in Drosophila.</title>
        <authorList>
            <person name="Zhou Q."/>
            <person name="Bachtrog D."/>
        </authorList>
    </citation>
    <scope>NUCLEOTIDE SEQUENCE [LARGE SCALE GENOMIC DNA]</scope>
    <source>
        <tissue evidence="14">Whole larvae</tissue>
    </source>
</reference>
<accession>A0A0M4E9I6</accession>
<evidence type="ECO:0000256" key="1">
    <source>
        <dbReference type="ARBA" id="ARBA00004606"/>
    </source>
</evidence>
<keyword evidence="6" id="KW-0808">Transferase</keyword>
<organism evidence="14 15">
    <name type="scientific">Drosophila busckii</name>
    <name type="common">Fruit fly</name>
    <dbReference type="NCBI Taxonomy" id="30019"/>
    <lineage>
        <taxon>Eukaryota</taxon>
        <taxon>Metazoa</taxon>
        <taxon>Ecdysozoa</taxon>
        <taxon>Arthropoda</taxon>
        <taxon>Hexapoda</taxon>
        <taxon>Insecta</taxon>
        <taxon>Pterygota</taxon>
        <taxon>Neoptera</taxon>
        <taxon>Endopterygota</taxon>
        <taxon>Diptera</taxon>
        <taxon>Brachycera</taxon>
        <taxon>Muscomorpha</taxon>
        <taxon>Ephydroidea</taxon>
        <taxon>Drosophilidae</taxon>
        <taxon>Drosophila</taxon>
    </lineage>
</organism>
<dbReference type="UniPathway" id="UPA00378"/>
<dbReference type="EC" id="2.4.1.122" evidence="4"/>
<name>A0A0M4E9I6_DROBS</name>
<feature type="transmembrane region" description="Helical" evidence="12">
    <location>
        <begin position="15"/>
        <end position="36"/>
    </location>
</feature>
<evidence type="ECO:0000256" key="12">
    <source>
        <dbReference type="SAM" id="Phobius"/>
    </source>
</evidence>
<evidence type="ECO:0000256" key="2">
    <source>
        <dbReference type="ARBA" id="ARBA00004922"/>
    </source>
</evidence>
<dbReference type="Proteomes" id="UP000494163">
    <property type="component" value="Chromosome 2L"/>
</dbReference>
<dbReference type="GO" id="GO:0016020">
    <property type="term" value="C:membrane"/>
    <property type="evidence" value="ECO:0007669"/>
    <property type="project" value="UniProtKB-SubCell"/>
</dbReference>
<keyword evidence="10 12" id="KW-1133">Transmembrane helix</keyword>
<evidence type="ECO:0000256" key="3">
    <source>
        <dbReference type="ARBA" id="ARBA00006462"/>
    </source>
</evidence>
<dbReference type="InterPro" id="IPR026050">
    <property type="entry name" value="C1GALT1/C1GALT1_chp1"/>
</dbReference>
<evidence type="ECO:0000256" key="11">
    <source>
        <dbReference type="ARBA" id="ARBA00023136"/>
    </source>
</evidence>
<evidence type="ECO:0000259" key="13">
    <source>
        <dbReference type="Pfam" id="PF02434"/>
    </source>
</evidence>
<dbReference type="EMBL" id="CP012523">
    <property type="protein sequence ID" value="ALC39815.1"/>
    <property type="molecule type" value="Genomic_DNA"/>
</dbReference>
<comment type="pathway">
    <text evidence="2">Protein modification; protein glycosylation.</text>
</comment>
<evidence type="ECO:0000256" key="10">
    <source>
        <dbReference type="ARBA" id="ARBA00022989"/>
    </source>
</evidence>
<keyword evidence="5" id="KW-0328">Glycosyltransferase</keyword>
<protein>
    <recommendedName>
        <fullName evidence="4">N-acetylgalactosaminide beta-1,3-galactosyltransferase</fullName>
        <ecNumber evidence="4">2.4.1.122</ecNumber>
    </recommendedName>
</protein>
<evidence type="ECO:0000313" key="14">
    <source>
        <dbReference type="EMBL" id="ALC39815.1"/>
    </source>
</evidence>
<keyword evidence="15" id="KW-1185">Reference proteome</keyword>
<evidence type="ECO:0000256" key="6">
    <source>
        <dbReference type="ARBA" id="ARBA00022679"/>
    </source>
</evidence>
<evidence type="ECO:0000313" key="15">
    <source>
        <dbReference type="Proteomes" id="UP000494163"/>
    </source>
</evidence>
<proteinExistence type="inferred from homology"/>
<dbReference type="STRING" id="30019.A0A0M4E9I6"/>
<keyword evidence="9" id="KW-0735">Signal-anchor</keyword>
<evidence type="ECO:0000256" key="4">
    <source>
        <dbReference type="ARBA" id="ARBA00012557"/>
    </source>
</evidence>
<feature type="domain" description="Fringe-like glycosyltransferase" evidence="13">
    <location>
        <begin position="68"/>
        <end position="241"/>
    </location>
</feature>
<dbReference type="OrthoDB" id="414175at2759"/>
<evidence type="ECO:0000256" key="5">
    <source>
        <dbReference type="ARBA" id="ARBA00022676"/>
    </source>
</evidence>
<keyword evidence="7 12" id="KW-0812">Transmembrane</keyword>
<dbReference type="InterPro" id="IPR003378">
    <property type="entry name" value="Fringe-like_glycosylTrfase"/>
</dbReference>
<dbReference type="PANTHER" id="PTHR23033:SF14">
    <property type="entry name" value="GLYCOPROTEIN-N-ACETYLGALACTOSAMINE 3-BETA-GALACTOSYLTRANSFERASE 1-RELATED"/>
    <property type="match status" value="1"/>
</dbReference>
<dbReference type="AlphaFoldDB" id="A0A0M4E9I6"/>
<comment type="similarity">
    <text evidence="3">Belongs to the glycosyltransferase 31 family. Beta3-Gal-T subfamily.</text>
</comment>
<comment type="subcellular location">
    <subcellularLocation>
        <location evidence="1">Membrane</location>
        <topology evidence="1">Single-pass type II membrane protein</topology>
    </subcellularLocation>
</comment>
<dbReference type="GO" id="GO:0000166">
    <property type="term" value="F:nucleotide binding"/>
    <property type="evidence" value="ECO:0007669"/>
    <property type="project" value="UniProtKB-KW"/>
</dbReference>
<sequence length="358" mass="41036">MTVKKRSLASLRSQLHLLTGFIAGFVSAFMLLLYIYDVNSGMPHAPTSSSSSSSSVRAYQLAPAAASRVLCMVLTCPDYVERYAQHVAATWGKRCSKLLFVSSEDYEPLGVVQVVQSDSYDELWNKTHEGFRHVWLQYGEQYDWFLKADDDTYVIMENLLQLLSAYDADMPVYFGYQMSRYNVSYMSGGASYVLSREALRRFMSQAYGNSKLCPAPKTMGIEDFYMGICLQNVGVRLIDSQRALPQLDERPKFMPINVANYLYNGNISIPDWLRAMSLNEIETGYNCCSNYSIAFHYTKPELMYLYEFFLYHLRVYGRKYAEEPPAKLTAAEIMEMFPLENNSNIQDLSQWANKPDNF</sequence>
<keyword evidence="11 12" id="KW-0472">Membrane</keyword>
<dbReference type="Pfam" id="PF02434">
    <property type="entry name" value="Fringe"/>
    <property type="match status" value="1"/>
</dbReference>
<gene>
    <name evidence="14" type="ORF">Dbus_chr2Lg1900</name>
</gene>
<dbReference type="SMR" id="A0A0M4E9I6"/>
<dbReference type="OMA" id="YESEVIC"/>
<keyword evidence="8" id="KW-0547">Nucleotide-binding</keyword>